<dbReference type="GO" id="GO:0033565">
    <property type="term" value="C:ESCRT-0 complex"/>
    <property type="evidence" value="ECO:0007669"/>
    <property type="project" value="TreeGrafter"/>
</dbReference>
<dbReference type="SUPFAM" id="SSF47769">
    <property type="entry name" value="SAM/Pointed domain"/>
    <property type="match status" value="1"/>
</dbReference>
<dbReference type="SUPFAM" id="SSF50729">
    <property type="entry name" value="PH domain-like"/>
    <property type="match status" value="1"/>
</dbReference>
<protein>
    <submittedName>
        <fullName evidence="7">Polar growth protein</fullName>
    </submittedName>
</protein>
<dbReference type="PROSITE" id="PS50003">
    <property type="entry name" value="PH_DOMAIN"/>
    <property type="match status" value="1"/>
</dbReference>
<sequence length="531" mass="60745">MQRLIVYGKHNFAAEESDEISFKAGEPIIVLEKDEQFGDGWWTGQNMNGDVGIFPMNFVTLNETPNSAKSNLDLLLEDLETVEFPEDNVYQWDSNRVAEFISSIGFDDLKHLFIEHDINGTKLLDSTIASLRKIGVDVLSNRVKIMHEVITLKETHKRDDQSDTTEIIEINEDTNTEPTKSNIDSVINKYELLPEIPEHTMDLSISPTKEEILDSQIRLSDQMIKGMTLEARYSDPLSEENPPDVAYSDTSSQDIPRMTNLSESEFDFEFGKTLDEIKLAEVVKENSAQNELKELPLIPEEDSEIHEEIQIMDLYDQKPLHTESHVEKTTSLNINTKMHSDFKMAPIKQKRSSIAQSMSTLTRKLSLRKESNAIPVPQFDDSNLRAYLNVKAESEMMFHRKKCILKGSSIYIFKKDDQQISQIVHMNDPSSILPSDKPNSFMIKDTINQTKTIFTCSSQLEMISWVNKLVRATQPPIHKSPLIPIKNANRGHLKDGIMGKTVKLQEIKRPTSFMGKAKFMPERYKRLSMQE</sequence>
<evidence type="ECO:0000256" key="1">
    <source>
        <dbReference type="ARBA" id="ARBA00022443"/>
    </source>
</evidence>
<evidence type="ECO:0000259" key="5">
    <source>
        <dbReference type="PROSITE" id="PS50003"/>
    </source>
</evidence>
<evidence type="ECO:0000259" key="6">
    <source>
        <dbReference type="PROSITE" id="PS50105"/>
    </source>
</evidence>
<evidence type="ECO:0000256" key="3">
    <source>
        <dbReference type="SAM" id="MobiDB-lite"/>
    </source>
</evidence>
<evidence type="ECO:0000313" key="7">
    <source>
        <dbReference type="EMBL" id="KAJ3253221.1"/>
    </source>
</evidence>
<proteinExistence type="predicted"/>
<dbReference type="PRINTS" id="PR00452">
    <property type="entry name" value="SH3DOMAIN"/>
</dbReference>
<dbReference type="AlphaFoldDB" id="A0AAD5UBE7"/>
<dbReference type="Pfam" id="PF00018">
    <property type="entry name" value="SH3_1"/>
    <property type="match status" value="1"/>
</dbReference>
<evidence type="ECO:0000259" key="4">
    <source>
        <dbReference type="PROSITE" id="PS50002"/>
    </source>
</evidence>
<dbReference type="Gene3D" id="1.10.150.50">
    <property type="entry name" value="Transcription Factor, Ets-1"/>
    <property type="match status" value="1"/>
</dbReference>
<dbReference type="SUPFAM" id="SSF50044">
    <property type="entry name" value="SH3-domain"/>
    <property type="match status" value="1"/>
</dbReference>
<feature type="domain" description="PH" evidence="5">
    <location>
        <begin position="381"/>
        <end position="474"/>
    </location>
</feature>
<dbReference type="Pfam" id="PF00169">
    <property type="entry name" value="PH"/>
    <property type="match status" value="1"/>
</dbReference>
<gene>
    <name evidence="7" type="primary">BOI2</name>
    <name evidence="7" type="ORF">HK103_000809</name>
</gene>
<dbReference type="InterPro" id="IPR001660">
    <property type="entry name" value="SAM"/>
</dbReference>
<dbReference type="PROSITE" id="PS50002">
    <property type="entry name" value="SH3"/>
    <property type="match status" value="1"/>
</dbReference>
<dbReference type="InterPro" id="IPR001452">
    <property type="entry name" value="SH3_domain"/>
</dbReference>
<dbReference type="PANTHER" id="PTHR45929:SF3">
    <property type="entry name" value="JAK PATHWAY SIGNAL TRANSDUCTION ADAPTOR MOLECULE"/>
    <property type="match status" value="1"/>
</dbReference>
<dbReference type="PANTHER" id="PTHR45929">
    <property type="entry name" value="JAK PATHWAY SIGNAL TRANSDUCTION ADAPTOR MOLECULE"/>
    <property type="match status" value="1"/>
</dbReference>
<dbReference type="InterPro" id="IPR013761">
    <property type="entry name" value="SAM/pointed_sf"/>
</dbReference>
<dbReference type="InterPro" id="IPR050670">
    <property type="entry name" value="STAM"/>
</dbReference>
<feature type="domain" description="SH3" evidence="4">
    <location>
        <begin position="1"/>
        <end position="64"/>
    </location>
</feature>
<keyword evidence="8" id="KW-1185">Reference proteome</keyword>
<dbReference type="CDD" id="cd00821">
    <property type="entry name" value="PH"/>
    <property type="match status" value="1"/>
</dbReference>
<comment type="caution">
    <text evidence="7">The sequence shown here is derived from an EMBL/GenBank/DDBJ whole genome shotgun (WGS) entry which is preliminary data.</text>
</comment>
<dbReference type="SMART" id="SM00454">
    <property type="entry name" value="SAM"/>
    <property type="match status" value="1"/>
</dbReference>
<accession>A0AAD5UBE7</accession>
<dbReference type="Proteomes" id="UP001210925">
    <property type="component" value="Unassembled WGS sequence"/>
</dbReference>
<dbReference type="SMART" id="SM00326">
    <property type="entry name" value="SH3"/>
    <property type="match status" value="1"/>
</dbReference>
<keyword evidence="1 2" id="KW-0728">SH3 domain</keyword>
<dbReference type="SMART" id="SM00233">
    <property type="entry name" value="PH"/>
    <property type="match status" value="1"/>
</dbReference>
<dbReference type="InterPro" id="IPR036028">
    <property type="entry name" value="SH3-like_dom_sf"/>
</dbReference>
<dbReference type="EMBL" id="JADGKB010000116">
    <property type="protein sequence ID" value="KAJ3253221.1"/>
    <property type="molecule type" value="Genomic_DNA"/>
</dbReference>
<reference evidence="7" key="1">
    <citation type="submission" date="2020-05" db="EMBL/GenBank/DDBJ databases">
        <title>Phylogenomic resolution of chytrid fungi.</title>
        <authorList>
            <person name="Stajich J.E."/>
            <person name="Amses K."/>
            <person name="Simmons R."/>
            <person name="Seto K."/>
            <person name="Myers J."/>
            <person name="Bonds A."/>
            <person name="Quandt C.A."/>
            <person name="Barry K."/>
            <person name="Liu P."/>
            <person name="Grigoriev I."/>
            <person name="Longcore J.E."/>
            <person name="James T.Y."/>
        </authorList>
    </citation>
    <scope>NUCLEOTIDE SEQUENCE</scope>
    <source>
        <strain evidence="7">PLAUS21</strain>
    </source>
</reference>
<dbReference type="InterPro" id="IPR001849">
    <property type="entry name" value="PH_domain"/>
</dbReference>
<feature type="domain" description="SAM" evidence="6">
    <location>
        <begin position="92"/>
        <end position="155"/>
    </location>
</feature>
<dbReference type="InterPro" id="IPR011993">
    <property type="entry name" value="PH-like_dom_sf"/>
</dbReference>
<name>A0AAD5UBE7_9FUNG</name>
<evidence type="ECO:0000313" key="8">
    <source>
        <dbReference type="Proteomes" id="UP001210925"/>
    </source>
</evidence>
<organism evidence="7 8">
    <name type="scientific">Boothiomyces macroporosus</name>
    <dbReference type="NCBI Taxonomy" id="261099"/>
    <lineage>
        <taxon>Eukaryota</taxon>
        <taxon>Fungi</taxon>
        <taxon>Fungi incertae sedis</taxon>
        <taxon>Chytridiomycota</taxon>
        <taxon>Chytridiomycota incertae sedis</taxon>
        <taxon>Chytridiomycetes</taxon>
        <taxon>Rhizophydiales</taxon>
        <taxon>Terramycetaceae</taxon>
        <taxon>Boothiomyces</taxon>
    </lineage>
</organism>
<dbReference type="PROSITE" id="PS50105">
    <property type="entry name" value="SAM_DOMAIN"/>
    <property type="match status" value="1"/>
</dbReference>
<dbReference type="GO" id="GO:0043328">
    <property type="term" value="P:protein transport to vacuole involved in ubiquitin-dependent protein catabolic process via the multivesicular body sorting pathway"/>
    <property type="evidence" value="ECO:0007669"/>
    <property type="project" value="TreeGrafter"/>
</dbReference>
<feature type="region of interest" description="Disordered" evidence="3">
    <location>
        <begin position="234"/>
        <end position="255"/>
    </location>
</feature>
<dbReference type="CDD" id="cd00174">
    <property type="entry name" value="SH3"/>
    <property type="match status" value="1"/>
</dbReference>
<evidence type="ECO:0000256" key="2">
    <source>
        <dbReference type="PROSITE-ProRule" id="PRU00192"/>
    </source>
</evidence>
<dbReference type="Gene3D" id="2.30.30.40">
    <property type="entry name" value="SH3 Domains"/>
    <property type="match status" value="1"/>
</dbReference>
<dbReference type="Pfam" id="PF00536">
    <property type="entry name" value="SAM_1"/>
    <property type="match status" value="1"/>
</dbReference>
<dbReference type="Gene3D" id="2.30.29.30">
    <property type="entry name" value="Pleckstrin-homology domain (PH domain)/Phosphotyrosine-binding domain (PTB)"/>
    <property type="match status" value="1"/>
</dbReference>